<evidence type="ECO:0000256" key="3">
    <source>
        <dbReference type="ARBA" id="ARBA00023295"/>
    </source>
</evidence>
<sequence>MTSFFRQPGLWAAAALACLSAAPAFAADDSFVDEFDRFDLNRWYVSDGWANGDFQNCTWSKRNLKLADGKLTLSYEARKTGDRDHACAEVQTKQRFSYGTYEARTRTTPASGLNAAFFTYIGPANGQPHDEIDFEAITRDTSKIDVNTYVSGKPNNGSKVPVAGGTDGGFNDYAFIWEPNRIRWFVNGKLLHETKPDTPLPINAQKIFFSLWGTEKLTHWMGPFTSPTKPVTFEIERVAYTKLGDKCQFPESLVCKNP</sequence>
<dbReference type="Gene3D" id="2.60.120.200">
    <property type="match status" value="1"/>
</dbReference>
<dbReference type="PANTHER" id="PTHR10963:SF55">
    <property type="entry name" value="GLYCOSIDE HYDROLASE FAMILY 16 PROTEIN"/>
    <property type="match status" value="1"/>
</dbReference>
<keyword evidence="2" id="KW-0378">Hydrolase</keyword>
<accession>A0ABT1C2W2</accession>
<dbReference type="InterPro" id="IPR050546">
    <property type="entry name" value="Glycosyl_Hydrlase_16"/>
</dbReference>
<feature type="chain" id="PRO_5046662860" evidence="4">
    <location>
        <begin position="27"/>
        <end position="258"/>
    </location>
</feature>
<keyword evidence="4" id="KW-0732">Signal</keyword>
<dbReference type="RefSeq" id="WP_252816612.1">
    <property type="nucleotide sequence ID" value="NZ_JAMXQS010000002.1"/>
</dbReference>
<dbReference type="PRINTS" id="PR00737">
    <property type="entry name" value="GLHYDRLASE16"/>
</dbReference>
<dbReference type="EMBL" id="JAMXQS010000002">
    <property type="protein sequence ID" value="MCO6049154.1"/>
    <property type="molecule type" value="Genomic_DNA"/>
</dbReference>
<evidence type="ECO:0000313" key="7">
    <source>
        <dbReference type="Proteomes" id="UP001205906"/>
    </source>
</evidence>
<dbReference type="Proteomes" id="UP001205906">
    <property type="component" value="Unassembled WGS sequence"/>
</dbReference>
<comment type="similarity">
    <text evidence="1">Belongs to the glycosyl hydrolase 16 family.</text>
</comment>
<gene>
    <name evidence="6" type="ORF">NGM99_05045</name>
</gene>
<feature type="signal peptide" evidence="4">
    <location>
        <begin position="1"/>
        <end position="26"/>
    </location>
</feature>
<dbReference type="InterPro" id="IPR008264">
    <property type="entry name" value="Beta_glucanase"/>
</dbReference>
<organism evidence="6 7">
    <name type="scientific">Mesorhizobium liriopis</name>
    <dbReference type="NCBI Taxonomy" id="2953882"/>
    <lineage>
        <taxon>Bacteria</taxon>
        <taxon>Pseudomonadati</taxon>
        <taxon>Pseudomonadota</taxon>
        <taxon>Alphaproteobacteria</taxon>
        <taxon>Hyphomicrobiales</taxon>
        <taxon>Phyllobacteriaceae</taxon>
        <taxon>Mesorhizobium</taxon>
    </lineage>
</organism>
<evidence type="ECO:0000256" key="4">
    <source>
        <dbReference type="SAM" id="SignalP"/>
    </source>
</evidence>
<dbReference type="Pfam" id="PF00722">
    <property type="entry name" value="Glyco_hydro_16"/>
    <property type="match status" value="1"/>
</dbReference>
<evidence type="ECO:0000256" key="1">
    <source>
        <dbReference type="ARBA" id="ARBA00006865"/>
    </source>
</evidence>
<dbReference type="InterPro" id="IPR013320">
    <property type="entry name" value="ConA-like_dom_sf"/>
</dbReference>
<comment type="caution">
    <text evidence="6">The sequence shown here is derived from an EMBL/GenBank/DDBJ whole genome shotgun (WGS) entry which is preliminary data.</text>
</comment>
<evidence type="ECO:0000313" key="6">
    <source>
        <dbReference type="EMBL" id="MCO6049154.1"/>
    </source>
</evidence>
<name>A0ABT1C2W2_9HYPH</name>
<dbReference type="InterPro" id="IPR000757">
    <property type="entry name" value="Beta-glucanase-like"/>
</dbReference>
<dbReference type="PROSITE" id="PS51762">
    <property type="entry name" value="GH16_2"/>
    <property type="match status" value="1"/>
</dbReference>
<protein>
    <submittedName>
        <fullName evidence="6">Family 16 glycosylhydrolase</fullName>
    </submittedName>
</protein>
<dbReference type="SUPFAM" id="SSF49899">
    <property type="entry name" value="Concanavalin A-like lectins/glucanases"/>
    <property type="match status" value="1"/>
</dbReference>
<reference evidence="6 7" key="1">
    <citation type="submission" date="2022-06" db="EMBL/GenBank/DDBJ databases">
        <title>Mesorhizobium sp. strain RP14 Genome sequencing and assembly.</title>
        <authorList>
            <person name="Kim I."/>
        </authorList>
    </citation>
    <scope>NUCLEOTIDE SEQUENCE [LARGE SCALE GENOMIC DNA]</scope>
    <source>
        <strain evidence="7">RP14(2022)</strain>
    </source>
</reference>
<evidence type="ECO:0000259" key="5">
    <source>
        <dbReference type="PROSITE" id="PS51762"/>
    </source>
</evidence>
<keyword evidence="3" id="KW-0326">Glycosidase</keyword>
<keyword evidence="7" id="KW-1185">Reference proteome</keyword>
<dbReference type="PANTHER" id="PTHR10963">
    <property type="entry name" value="GLYCOSYL HYDROLASE-RELATED"/>
    <property type="match status" value="1"/>
</dbReference>
<evidence type="ECO:0000256" key="2">
    <source>
        <dbReference type="ARBA" id="ARBA00022801"/>
    </source>
</evidence>
<feature type="domain" description="GH16" evidence="5">
    <location>
        <begin position="1"/>
        <end position="246"/>
    </location>
</feature>
<dbReference type="PROSITE" id="PS51257">
    <property type="entry name" value="PROKAR_LIPOPROTEIN"/>
    <property type="match status" value="1"/>
</dbReference>
<proteinExistence type="inferred from homology"/>